<organism evidence="2">
    <name type="scientific">viral metagenome</name>
    <dbReference type="NCBI Taxonomy" id="1070528"/>
    <lineage>
        <taxon>unclassified sequences</taxon>
        <taxon>metagenomes</taxon>
        <taxon>organismal metagenomes</taxon>
    </lineage>
</organism>
<feature type="region of interest" description="Disordered" evidence="1">
    <location>
        <begin position="1"/>
        <end position="20"/>
    </location>
</feature>
<sequence>MTATGGDLGIGHGSSPSSTTTDWSCVLFGAAALEILASRARSAEQAILSLAAAIERSGLADVLRSADDDHAGNDNDEGKAEEAAAG</sequence>
<gene>
    <name evidence="2" type="ORF">MM415B00355_0050</name>
</gene>
<evidence type="ECO:0000313" key="2">
    <source>
        <dbReference type="EMBL" id="QJA66350.1"/>
    </source>
</evidence>
<evidence type="ECO:0000256" key="1">
    <source>
        <dbReference type="SAM" id="MobiDB-lite"/>
    </source>
</evidence>
<name>A0A6M3J908_9ZZZZ</name>
<feature type="region of interest" description="Disordered" evidence="1">
    <location>
        <begin position="65"/>
        <end position="86"/>
    </location>
</feature>
<protein>
    <submittedName>
        <fullName evidence="2">Uncharacterized protein</fullName>
    </submittedName>
</protein>
<accession>A0A6M3J908</accession>
<feature type="compositionally biased region" description="Gly residues" evidence="1">
    <location>
        <begin position="1"/>
        <end position="12"/>
    </location>
</feature>
<dbReference type="AlphaFoldDB" id="A0A6M3J908"/>
<dbReference type="EMBL" id="MT141553">
    <property type="protein sequence ID" value="QJA66350.1"/>
    <property type="molecule type" value="Genomic_DNA"/>
</dbReference>
<reference evidence="2" key="1">
    <citation type="submission" date="2020-03" db="EMBL/GenBank/DDBJ databases">
        <title>The deep terrestrial virosphere.</title>
        <authorList>
            <person name="Holmfeldt K."/>
            <person name="Nilsson E."/>
            <person name="Simone D."/>
            <person name="Lopez-Fernandez M."/>
            <person name="Wu X."/>
            <person name="de Brujin I."/>
            <person name="Lundin D."/>
            <person name="Andersson A."/>
            <person name="Bertilsson S."/>
            <person name="Dopson M."/>
        </authorList>
    </citation>
    <scope>NUCLEOTIDE SEQUENCE</scope>
    <source>
        <strain evidence="2">MM415B00355</strain>
    </source>
</reference>
<proteinExistence type="predicted"/>